<feature type="transmembrane region" description="Helical" evidence="6">
    <location>
        <begin position="256"/>
        <end position="272"/>
    </location>
</feature>
<evidence type="ECO:0000259" key="7">
    <source>
        <dbReference type="Pfam" id="PF00892"/>
    </source>
</evidence>
<keyword evidence="5 6" id="KW-0472">Membrane</keyword>
<feature type="transmembrane region" description="Helical" evidence="6">
    <location>
        <begin position="12"/>
        <end position="30"/>
    </location>
</feature>
<keyword evidence="9" id="KW-1185">Reference proteome</keyword>
<feature type="transmembrane region" description="Helical" evidence="6">
    <location>
        <begin position="187"/>
        <end position="204"/>
    </location>
</feature>
<feature type="transmembrane region" description="Helical" evidence="6">
    <location>
        <begin position="105"/>
        <end position="124"/>
    </location>
</feature>
<protein>
    <submittedName>
        <fullName evidence="8">EamA domain-containing membrane protein RarD</fullName>
    </submittedName>
</protein>
<accession>A0A975ZQ80</accession>
<feature type="domain" description="EamA" evidence="7">
    <location>
        <begin position="158"/>
        <end position="293"/>
    </location>
</feature>
<feature type="domain" description="EamA" evidence="7">
    <location>
        <begin position="15"/>
        <end position="147"/>
    </location>
</feature>
<feature type="transmembrane region" description="Helical" evidence="6">
    <location>
        <begin position="278"/>
        <end position="295"/>
    </location>
</feature>
<feature type="transmembrane region" description="Helical" evidence="6">
    <location>
        <begin position="75"/>
        <end position="99"/>
    </location>
</feature>
<dbReference type="PANTHER" id="PTHR22911">
    <property type="entry name" value="ACYL-MALONYL CONDENSING ENZYME-RELATED"/>
    <property type="match status" value="1"/>
</dbReference>
<keyword evidence="4 6" id="KW-1133">Transmembrane helix</keyword>
<evidence type="ECO:0000313" key="9">
    <source>
        <dbReference type="Proteomes" id="UP000182932"/>
    </source>
</evidence>
<comment type="similarity">
    <text evidence="2">Belongs to the drug/metabolite transporter (DMT) superfamily. 10 TMS drug/metabolite exporter (DME) (TC 2.A.7.3) family.</text>
</comment>
<gene>
    <name evidence="8" type="ORF">SAMN04487940_11950</name>
</gene>
<feature type="transmembrane region" description="Helical" evidence="6">
    <location>
        <begin position="158"/>
        <end position="175"/>
    </location>
</feature>
<dbReference type="AlphaFoldDB" id="A0A975ZQ80"/>
<dbReference type="InterPro" id="IPR000620">
    <property type="entry name" value="EamA_dom"/>
</dbReference>
<feature type="transmembrane region" description="Helical" evidence="6">
    <location>
        <begin position="133"/>
        <end position="152"/>
    </location>
</feature>
<evidence type="ECO:0000256" key="5">
    <source>
        <dbReference type="ARBA" id="ARBA00023136"/>
    </source>
</evidence>
<dbReference type="RefSeq" id="WP_074838557.1">
    <property type="nucleotide sequence ID" value="NZ_FNYY01000019.1"/>
</dbReference>
<evidence type="ECO:0000256" key="2">
    <source>
        <dbReference type="ARBA" id="ARBA00009853"/>
    </source>
</evidence>
<feature type="transmembrane region" description="Helical" evidence="6">
    <location>
        <begin position="42"/>
        <end position="63"/>
    </location>
</feature>
<feature type="transmembrane region" description="Helical" evidence="6">
    <location>
        <begin position="224"/>
        <end position="244"/>
    </location>
</feature>
<dbReference type="Proteomes" id="UP000182932">
    <property type="component" value="Unassembled WGS sequence"/>
</dbReference>
<comment type="subcellular location">
    <subcellularLocation>
        <location evidence="1">Membrane</location>
        <topology evidence="1">Multi-pass membrane protein</topology>
    </subcellularLocation>
</comment>
<reference evidence="8 9" key="1">
    <citation type="submission" date="2016-10" db="EMBL/GenBank/DDBJ databases">
        <authorList>
            <person name="Varghese N."/>
            <person name="Submissions S."/>
        </authorList>
    </citation>
    <scope>NUCLEOTIDE SEQUENCE [LARGE SCALE GENOMIC DNA]</scope>
    <source>
        <strain evidence="8 9">FF3</strain>
    </source>
</reference>
<dbReference type="Pfam" id="PF00892">
    <property type="entry name" value="EamA"/>
    <property type="match status" value="2"/>
</dbReference>
<proteinExistence type="inferred from homology"/>
<dbReference type="PANTHER" id="PTHR22911:SF6">
    <property type="entry name" value="SOLUTE CARRIER FAMILY 35 MEMBER G1"/>
    <property type="match status" value="1"/>
</dbReference>
<evidence type="ECO:0000256" key="3">
    <source>
        <dbReference type="ARBA" id="ARBA00022692"/>
    </source>
</evidence>
<comment type="caution">
    <text evidence="8">The sequence shown here is derived from an EMBL/GenBank/DDBJ whole genome shotgun (WGS) entry which is preliminary data.</text>
</comment>
<dbReference type="InterPro" id="IPR037185">
    <property type="entry name" value="EmrE-like"/>
</dbReference>
<dbReference type="EMBL" id="FNYY01000019">
    <property type="protein sequence ID" value="SEK02706.1"/>
    <property type="molecule type" value="Genomic_DNA"/>
</dbReference>
<evidence type="ECO:0000256" key="6">
    <source>
        <dbReference type="SAM" id="Phobius"/>
    </source>
</evidence>
<organism evidence="8 9">
    <name type="scientific">Marinovum algicola</name>
    <dbReference type="NCBI Taxonomy" id="42444"/>
    <lineage>
        <taxon>Bacteria</taxon>
        <taxon>Pseudomonadati</taxon>
        <taxon>Pseudomonadota</taxon>
        <taxon>Alphaproteobacteria</taxon>
        <taxon>Rhodobacterales</taxon>
        <taxon>Roseobacteraceae</taxon>
        <taxon>Marinovum</taxon>
    </lineage>
</organism>
<keyword evidence="3 6" id="KW-0812">Transmembrane</keyword>
<dbReference type="GeneID" id="80820258"/>
<dbReference type="GO" id="GO:0016020">
    <property type="term" value="C:membrane"/>
    <property type="evidence" value="ECO:0007669"/>
    <property type="project" value="UniProtKB-SubCell"/>
</dbReference>
<sequence>MTRAPDILAQDNPFLGILLMLGFCLLAPLGDAIVKLLGETVPLLEILTIRFVIQAVVLAVLVGMTGRSWYMSRRVFWLAWLRAFLHIAGIATVFAALRYLPLAEATAIAYVMPFLMLLLGHYVLGEEIGARRAWACAVGFVGTLMVVQPTFADVGWPALLPLAVAVIFAFFMLVTRQIARETDPISMQAINGVMASLVLVPLSVLAERASAGLHYVALDQTEILLLAAVGITGTVAHLLMTWSLRYAPSATVAPMQYLEIPVAMFYGWLIFADLPNGLALFGIAVTMAAGLYIVMRERSMARTPPLEQP</sequence>
<evidence type="ECO:0000256" key="4">
    <source>
        <dbReference type="ARBA" id="ARBA00022989"/>
    </source>
</evidence>
<evidence type="ECO:0000256" key="1">
    <source>
        <dbReference type="ARBA" id="ARBA00004141"/>
    </source>
</evidence>
<evidence type="ECO:0000313" key="8">
    <source>
        <dbReference type="EMBL" id="SEK02706.1"/>
    </source>
</evidence>
<dbReference type="SUPFAM" id="SSF103481">
    <property type="entry name" value="Multidrug resistance efflux transporter EmrE"/>
    <property type="match status" value="2"/>
</dbReference>
<name>A0A975ZQ80_9RHOB</name>